<evidence type="ECO:0000256" key="3">
    <source>
        <dbReference type="ARBA" id="ARBA00022679"/>
    </source>
</evidence>
<keyword evidence="9" id="KW-1185">Reference proteome</keyword>
<dbReference type="Proteomes" id="UP000296144">
    <property type="component" value="Plasmid pSOE1"/>
</dbReference>
<evidence type="ECO:0000256" key="2">
    <source>
        <dbReference type="ARBA" id="ARBA00012135"/>
    </source>
</evidence>
<dbReference type="EMBL" id="PDKU01000009">
    <property type="protein sequence ID" value="PPI86264.1"/>
    <property type="molecule type" value="Genomic_DNA"/>
</dbReference>
<dbReference type="GO" id="GO:0009228">
    <property type="term" value="P:thiamine biosynthetic process"/>
    <property type="evidence" value="ECO:0007669"/>
    <property type="project" value="InterPro"/>
</dbReference>
<dbReference type="GO" id="GO:0008972">
    <property type="term" value="F:phosphomethylpyrimidine kinase activity"/>
    <property type="evidence" value="ECO:0007669"/>
    <property type="project" value="InterPro"/>
</dbReference>
<comment type="pathway">
    <text evidence="1">Cofactor biosynthesis; thiamine diphosphate biosynthesis.</text>
</comment>
<keyword evidence="6" id="KW-0067">ATP-binding</keyword>
<dbReference type="InterPro" id="IPR004399">
    <property type="entry name" value="HMP/HMP-P_kinase_dom"/>
</dbReference>
<dbReference type="GO" id="GO:0009229">
    <property type="term" value="P:thiamine diphosphate biosynthetic process"/>
    <property type="evidence" value="ECO:0007669"/>
    <property type="project" value="UniProtKB-UniPathway"/>
</dbReference>
<dbReference type="Gene3D" id="3.40.1190.20">
    <property type="match status" value="1"/>
</dbReference>
<evidence type="ECO:0000256" key="1">
    <source>
        <dbReference type="ARBA" id="ARBA00004948"/>
    </source>
</evidence>
<dbReference type="GO" id="GO:0008902">
    <property type="term" value="F:hydroxymethylpyrimidine kinase activity"/>
    <property type="evidence" value="ECO:0007669"/>
    <property type="project" value="UniProtKB-EC"/>
</dbReference>
<geneLocation type="plasmid" evidence="9">
    <name>psoe1</name>
</geneLocation>
<dbReference type="PANTHER" id="PTHR20858">
    <property type="entry name" value="PHOSPHOMETHYLPYRIMIDINE KINASE"/>
    <property type="match status" value="1"/>
</dbReference>
<dbReference type="PANTHER" id="PTHR20858:SF17">
    <property type="entry name" value="HYDROXYMETHYLPYRIMIDINE_PHOSPHOMETHYLPYRIMIDINE KINASE THI20-RELATED"/>
    <property type="match status" value="1"/>
</dbReference>
<dbReference type="UniPathway" id="UPA00060">
    <property type="reaction ID" value="UER00138"/>
</dbReference>
<dbReference type="SUPFAM" id="SSF53613">
    <property type="entry name" value="Ribokinase-like"/>
    <property type="match status" value="1"/>
</dbReference>
<dbReference type="EC" id="2.7.1.49" evidence="2"/>
<sequence>MKTKKIYNVLSIAGTDPTGGAGIQADLKTFSALGVYGTTVITSLIAQNTCGVQSVYPVRSSFVEKQLESIFSDINIHSMKIGLLSKHSIIKVVIEKINKYQIPLVVLDTVINSSDGKQLLDKNAIKILKNRLLPLVSIITPNLPEAAVLLNSFEAKNEKQIIEQGKQLLSMGCKAVIMKGGHLSGKLSTDWFITPKKSIKIDDIRINTKNTHGTGCTLSAAIAAKIPNCKDWFQAVYEAKKWLQKAIIHGDSLLIGKGMGPVHHFHEWW</sequence>
<dbReference type="NCBIfam" id="TIGR00097">
    <property type="entry name" value="HMP-P_kinase"/>
    <property type="match status" value="1"/>
</dbReference>
<dbReference type="CDD" id="cd01169">
    <property type="entry name" value="HMPP_kinase"/>
    <property type="match status" value="1"/>
</dbReference>
<dbReference type="Pfam" id="PF08543">
    <property type="entry name" value="Phos_pyr_kin"/>
    <property type="match status" value="1"/>
</dbReference>
<dbReference type="GO" id="GO:0005829">
    <property type="term" value="C:cytosol"/>
    <property type="evidence" value="ECO:0007669"/>
    <property type="project" value="TreeGrafter"/>
</dbReference>
<evidence type="ECO:0000256" key="5">
    <source>
        <dbReference type="ARBA" id="ARBA00022777"/>
    </source>
</evidence>
<dbReference type="FunFam" id="3.40.1190.20:FF:000003">
    <property type="entry name" value="Phosphomethylpyrimidine kinase ThiD"/>
    <property type="match status" value="1"/>
</dbReference>
<dbReference type="RefSeq" id="WP_136129789.1">
    <property type="nucleotide sequence ID" value="NZ_CM009565.1"/>
</dbReference>
<evidence type="ECO:0000259" key="7">
    <source>
        <dbReference type="Pfam" id="PF08543"/>
    </source>
</evidence>
<proteinExistence type="predicted"/>
<reference evidence="8 9" key="1">
    <citation type="journal article" date="2018" name="Genome Biol. Evol.">
        <title>Cladogenesis and Genomic Streamlining in Extracellular Endosymbionts of Tropical Stink Bugs.</title>
        <authorList>
            <person name="Otero-Bravo A."/>
            <person name="Goffredi S."/>
            <person name="Sabree Z.L."/>
        </authorList>
    </citation>
    <scope>NUCLEOTIDE SEQUENCE [LARGE SCALE GENOMIC DNA]</scope>
    <source>
        <strain evidence="8 9">SoEL</strain>
        <plasmid evidence="9">psoe1</plasmid>
    </source>
</reference>
<dbReference type="OrthoDB" id="9810880at2"/>
<evidence type="ECO:0000313" key="9">
    <source>
        <dbReference type="Proteomes" id="UP000296144"/>
    </source>
</evidence>
<keyword evidence="5 8" id="KW-0418">Kinase</keyword>
<dbReference type="AlphaFoldDB" id="A0A2P5SVB8"/>
<keyword evidence="4" id="KW-0547">Nucleotide-binding</keyword>
<protein>
    <recommendedName>
        <fullName evidence="2">hydroxymethylpyrimidine kinase</fullName>
        <ecNumber evidence="2">2.7.1.49</ecNumber>
    </recommendedName>
</protein>
<organism evidence="8 9">
    <name type="scientific">Candidatus Pantoea edessiphila</name>
    <dbReference type="NCBI Taxonomy" id="2044610"/>
    <lineage>
        <taxon>Bacteria</taxon>
        <taxon>Pseudomonadati</taxon>
        <taxon>Pseudomonadota</taxon>
        <taxon>Gammaproteobacteria</taxon>
        <taxon>Enterobacterales</taxon>
        <taxon>Erwiniaceae</taxon>
        <taxon>Pantoea</taxon>
    </lineage>
</organism>
<comment type="caution">
    <text evidence="8">The sequence shown here is derived from an EMBL/GenBank/DDBJ whole genome shotgun (WGS) entry which is preliminary data.</text>
</comment>
<gene>
    <name evidence="8" type="primary">thiD</name>
    <name evidence="8" type="ORF">CRV10_03630</name>
</gene>
<accession>A0A2P5SVB8</accession>
<evidence type="ECO:0000256" key="6">
    <source>
        <dbReference type="ARBA" id="ARBA00022840"/>
    </source>
</evidence>
<keyword evidence="3" id="KW-0808">Transferase</keyword>
<dbReference type="GO" id="GO:0005524">
    <property type="term" value="F:ATP binding"/>
    <property type="evidence" value="ECO:0007669"/>
    <property type="project" value="UniProtKB-KW"/>
</dbReference>
<dbReference type="InterPro" id="IPR013749">
    <property type="entry name" value="PM/HMP-P_kinase-1"/>
</dbReference>
<evidence type="ECO:0000256" key="4">
    <source>
        <dbReference type="ARBA" id="ARBA00022741"/>
    </source>
</evidence>
<feature type="domain" description="Pyridoxamine kinase/Phosphomethylpyrimidine kinase" evidence="7">
    <location>
        <begin position="16"/>
        <end position="263"/>
    </location>
</feature>
<evidence type="ECO:0000313" key="8">
    <source>
        <dbReference type="EMBL" id="PPI86264.1"/>
    </source>
</evidence>
<keyword evidence="8" id="KW-0614">Plasmid</keyword>
<dbReference type="InterPro" id="IPR029056">
    <property type="entry name" value="Ribokinase-like"/>
</dbReference>
<name>A0A2P5SVB8_9GAMM</name>